<evidence type="ECO:0000256" key="5">
    <source>
        <dbReference type="ARBA" id="ARBA00022723"/>
    </source>
</evidence>
<reference evidence="10 11" key="1">
    <citation type="submission" date="2017-09" db="EMBL/GenBank/DDBJ databases">
        <authorList>
            <consortium name="International Durum Wheat Genome Sequencing Consortium (IDWGSC)"/>
            <person name="Milanesi L."/>
        </authorList>
    </citation>
    <scope>NUCLEOTIDE SEQUENCE [LARGE SCALE GENOMIC DNA]</scope>
    <source>
        <strain evidence="11">cv. Svevo</strain>
    </source>
</reference>
<dbReference type="GO" id="GO:0005634">
    <property type="term" value="C:nucleus"/>
    <property type="evidence" value="ECO:0007669"/>
    <property type="project" value="UniProtKB-SubCell"/>
</dbReference>
<dbReference type="Pfam" id="PF26138">
    <property type="entry name" value="DUF8040"/>
    <property type="match status" value="1"/>
</dbReference>
<dbReference type="InterPro" id="IPR027806">
    <property type="entry name" value="HARBI1_dom"/>
</dbReference>
<evidence type="ECO:0000256" key="7">
    <source>
        <dbReference type="ARBA" id="ARBA00023242"/>
    </source>
</evidence>
<accession>A0A9R0V1I6</accession>
<dbReference type="GO" id="GO:0004518">
    <property type="term" value="F:nuclease activity"/>
    <property type="evidence" value="ECO:0007669"/>
    <property type="project" value="UniProtKB-KW"/>
</dbReference>
<feature type="domain" description="DDE Tnp4" evidence="8">
    <location>
        <begin position="183"/>
        <end position="246"/>
    </location>
</feature>
<evidence type="ECO:0008006" key="12">
    <source>
        <dbReference type="Google" id="ProtNLM"/>
    </source>
</evidence>
<comment type="cofactor">
    <cofactor evidence="1">
        <name>a divalent metal cation</name>
        <dbReference type="ChEBI" id="CHEBI:60240"/>
    </cofactor>
</comment>
<keyword evidence="7" id="KW-0539">Nucleus</keyword>
<keyword evidence="6" id="KW-0378">Hydrolase</keyword>
<comment type="subcellular location">
    <subcellularLocation>
        <location evidence="2">Nucleus</location>
    </subcellularLocation>
</comment>
<dbReference type="Proteomes" id="UP000324705">
    <property type="component" value="Chromosome 1A"/>
</dbReference>
<keyword evidence="5" id="KW-0479">Metal-binding</keyword>
<dbReference type="GO" id="GO:0016787">
    <property type="term" value="F:hydrolase activity"/>
    <property type="evidence" value="ECO:0007669"/>
    <property type="project" value="UniProtKB-KW"/>
</dbReference>
<dbReference type="AlphaFoldDB" id="A0A9R0V1I6"/>
<feature type="domain" description="DUF8040" evidence="9">
    <location>
        <begin position="66"/>
        <end position="151"/>
    </location>
</feature>
<dbReference type="PANTHER" id="PTHR22930">
    <property type="match status" value="1"/>
</dbReference>
<name>A0A9R0V1I6_TRITD</name>
<dbReference type="OMA" id="WTIITHF"/>
<evidence type="ECO:0000313" key="10">
    <source>
        <dbReference type="EMBL" id="VAH08846.1"/>
    </source>
</evidence>
<protein>
    <recommendedName>
        <fullName evidence="12">DDE Tnp4 domain-containing protein</fullName>
    </recommendedName>
</protein>
<dbReference type="EMBL" id="LT934111">
    <property type="protein sequence ID" value="VAH08846.1"/>
    <property type="molecule type" value="Genomic_DNA"/>
</dbReference>
<evidence type="ECO:0000256" key="1">
    <source>
        <dbReference type="ARBA" id="ARBA00001968"/>
    </source>
</evidence>
<evidence type="ECO:0000313" key="11">
    <source>
        <dbReference type="Proteomes" id="UP000324705"/>
    </source>
</evidence>
<evidence type="ECO:0000256" key="4">
    <source>
        <dbReference type="ARBA" id="ARBA00022722"/>
    </source>
</evidence>
<dbReference type="Gramene" id="TRITD1Av1G188750.1">
    <property type="protein sequence ID" value="TRITD1Av1G188750.1"/>
    <property type="gene ID" value="TRITD1Av1G188750"/>
</dbReference>
<comment type="similarity">
    <text evidence="3">Belongs to the HARBI1 family.</text>
</comment>
<evidence type="ECO:0000256" key="2">
    <source>
        <dbReference type="ARBA" id="ARBA00004123"/>
    </source>
</evidence>
<evidence type="ECO:0000256" key="3">
    <source>
        <dbReference type="ARBA" id="ARBA00006958"/>
    </source>
</evidence>
<organism evidence="10 11">
    <name type="scientific">Triticum turgidum subsp. durum</name>
    <name type="common">Durum wheat</name>
    <name type="synonym">Triticum durum</name>
    <dbReference type="NCBI Taxonomy" id="4567"/>
    <lineage>
        <taxon>Eukaryota</taxon>
        <taxon>Viridiplantae</taxon>
        <taxon>Streptophyta</taxon>
        <taxon>Embryophyta</taxon>
        <taxon>Tracheophyta</taxon>
        <taxon>Spermatophyta</taxon>
        <taxon>Magnoliopsida</taxon>
        <taxon>Liliopsida</taxon>
        <taxon>Poales</taxon>
        <taxon>Poaceae</taxon>
        <taxon>BOP clade</taxon>
        <taxon>Pooideae</taxon>
        <taxon>Triticodae</taxon>
        <taxon>Triticeae</taxon>
        <taxon>Triticinae</taxon>
        <taxon>Triticum</taxon>
    </lineage>
</organism>
<dbReference type="InterPro" id="IPR058353">
    <property type="entry name" value="DUF8040"/>
</dbReference>
<proteinExistence type="inferred from homology"/>
<keyword evidence="4" id="KW-0540">Nuclease</keyword>
<gene>
    <name evidence="10" type="ORF">TRITD_1Av1G188750</name>
</gene>
<dbReference type="PANTHER" id="PTHR22930:SF281">
    <property type="entry name" value="NUCLEASE"/>
    <property type="match status" value="1"/>
</dbReference>
<sequence length="271" mass="31169">MSDMDLVAYINEENKRRKRRRVVLTKLYFESFVLGIAYLSTRRAPRDLGSFSDDEEKNIHRKYLLKGMYDGAEVTCYDQLRLTKRNFHDLCTMLRERAGLHDSVYVSVEEKVALFLLVVGYGIKMRILRGTYKRSLWTIITHFDDVLTAILSLTGEFIKLPDPSTQPPDDYKWKWFGNALGALDGCHVDVCVPVCDQGRYRNRKQAISTNMLGVVDWNMKFMYVLPGWEGSASDSRVLRDAMRLSRQDAFVVPQGMTLPLGNSFLLCIIVS</sequence>
<dbReference type="GO" id="GO:0046872">
    <property type="term" value="F:metal ion binding"/>
    <property type="evidence" value="ECO:0007669"/>
    <property type="project" value="UniProtKB-KW"/>
</dbReference>
<evidence type="ECO:0000256" key="6">
    <source>
        <dbReference type="ARBA" id="ARBA00022801"/>
    </source>
</evidence>
<keyword evidence="11" id="KW-1185">Reference proteome</keyword>
<dbReference type="InterPro" id="IPR045249">
    <property type="entry name" value="HARBI1-like"/>
</dbReference>
<dbReference type="Pfam" id="PF13359">
    <property type="entry name" value="DDE_Tnp_4"/>
    <property type="match status" value="1"/>
</dbReference>
<evidence type="ECO:0000259" key="8">
    <source>
        <dbReference type="Pfam" id="PF13359"/>
    </source>
</evidence>
<evidence type="ECO:0000259" key="9">
    <source>
        <dbReference type="Pfam" id="PF26138"/>
    </source>
</evidence>